<accession>A0ABS0XXN1</accession>
<dbReference type="EMBL" id="JAELXT010000003">
    <property type="protein sequence ID" value="MBJ6124808.1"/>
    <property type="molecule type" value="Genomic_DNA"/>
</dbReference>
<name>A0ABS0XXN1_9HYPH</name>
<evidence type="ECO:0000313" key="2">
    <source>
        <dbReference type="EMBL" id="MBJ6124808.1"/>
    </source>
</evidence>
<evidence type="ECO:0000259" key="1">
    <source>
        <dbReference type="Pfam" id="PF15611"/>
    </source>
</evidence>
<dbReference type="RefSeq" id="WP_199047268.1">
    <property type="nucleotide sequence ID" value="NZ_JAELXT010000003.1"/>
</dbReference>
<gene>
    <name evidence="2" type="ORF">JAO75_05230</name>
</gene>
<dbReference type="Proteomes" id="UP000620670">
    <property type="component" value="Unassembled WGS sequence"/>
</dbReference>
<proteinExistence type="predicted"/>
<reference evidence="3" key="1">
    <citation type="submission" date="2020-12" db="EMBL/GenBank/DDBJ databases">
        <title>Hymenobacter sp.</title>
        <authorList>
            <person name="Kim M.K."/>
        </authorList>
    </citation>
    <scope>NUCLEOTIDE SEQUENCE [LARGE SCALE GENOMIC DNA]</scope>
    <source>
        <strain evidence="3">BT325</strain>
    </source>
</reference>
<sequence>MGKLLNVNLNGHLHKLANTMTARHGDPQPPKPPGASLLADAARKLAAAGGDLEILTPRERKAAIELFWVGMHGWEPSLEDVKRWLAWAALEWGSRVGIARITMSYLRNFDPSSEATREVGDWLVPRVSEISGPFGEFIRAYGLQHWREAVDRVSAALAAGDHSFLQDAASDVRCQVVTNGSGFLVALVASMGRLCGAGKVQDSDRLAKTLLGHLGEHGLSGARGSEDMRTQARKQMVAGIVRSNSLPGTRVSTDAALEIALTLAGDPRISLALWRDIDDDVREEVESWLTARTLENLFRVIDELKTDRPDMWEARRDFWRSYLPYIKRAYLLCETRAIPIAERLKEPHGRLWSTDRSHCGILMQIVGPEGSRITVLEVNKNASALFWTTRSGSAPEFFRKDGYDRSALRDSCDEWKPHTHYWQSSFAQLIESETGIRYTPSGGWNG</sequence>
<organism evidence="2 3">
    <name type="scientific">Microvirga splendida</name>
    <dbReference type="NCBI Taxonomy" id="2795727"/>
    <lineage>
        <taxon>Bacteria</taxon>
        <taxon>Pseudomonadati</taxon>
        <taxon>Pseudomonadota</taxon>
        <taxon>Alphaproteobacteria</taxon>
        <taxon>Hyphomicrobiales</taxon>
        <taxon>Methylobacteriaceae</taxon>
        <taxon>Microvirga</taxon>
    </lineage>
</organism>
<dbReference type="Pfam" id="PF15611">
    <property type="entry name" value="EH_Signature"/>
    <property type="match status" value="1"/>
</dbReference>
<feature type="domain" description="Zorya protein ZorC EH" evidence="1">
    <location>
        <begin position="98"/>
        <end position="428"/>
    </location>
</feature>
<keyword evidence="3" id="KW-1185">Reference proteome</keyword>
<protein>
    <recommendedName>
        <fullName evidence="1">Zorya protein ZorC EH domain-containing protein</fullName>
    </recommendedName>
</protein>
<dbReference type="InterPro" id="IPR028943">
    <property type="entry name" value="ZorC_EH_Signature_dom"/>
</dbReference>
<comment type="caution">
    <text evidence="2">The sequence shown here is derived from an EMBL/GenBank/DDBJ whole genome shotgun (WGS) entry which is preliminary data.</text>
</comment>
<evidence type="ECO:0000313" key="3">
    <source>
        <dbReference type="Proteomes" id="UP000620670"/>
    </source>
</evidence>